<dbReference type="KEGG" id="csu:CSUB_C0224"/>
<evidence type="ECO:0000313" key="8">
    <source>
        <dbReference type="EMBL" id="BAJ50085.1"/>
    </source>
</evidence>
<evidence type="ECO:0000256" key="4">
    <source>
        <dbReference type="SAM" id="Phobius"/>
    </source>
</evidence>
<organism evidence="7 9">
    <name type="scientific">Caldiarchaeum subterraneum</name>
    <dbReference type="NCBI Taxonomy" id="311458"/>
    <lineage>
        <taxon>Archaea</taxon>
        <taxon>Nitrososphaerota</taxon>
        <taxon>Candidatus Caldarchaeales</taxon>
        <taxon>Candidatus Caldarchaeaceae</taxon>
        <taxon>Candidatus Caldarchaeum</taxon>
    </lineage>
</organism>
<dbReference type="STRING" id="311458.CSUB_C0224"/>
<dbReference type="AlphaFoldDB" id="E6N4N0"/>
<dbReference type="EMBL" id="BA000048">
    <property type="protein sequence ID" value="BAJ50085.1"/>
    <property type="molecule type" value="Genomic_DNA"/>
</dbReference>
<gene>
    <name evidence="8" type="ORF">CSUB_C0224</name>
    <name evidence="7" type="ORF">HGMM_F15E11C23</name>
</gene>
<evidence type="ECO:0000256" key="1">
    <source>
        <dbReference type="ARBA" id="ARBA00001931"/>
    </source>
</evidence>
<keyword evidence="4" id="KW-0812">Transmembrane</keyword>
<dbReference type="GO" id="GO:0016491">
    <property type="term" value="F:oxidoreductase activity"/>
    <property type="evidence" value="ECO:0007669"/>
    <property type="project" value="UniProtKB-KW"/>
</dbReference>
<sequence length="630" mass="67661">MLRKMTQASLLFFLVLASLNAVGVGQERYEWSLPAYDFKNTNYSPQTAINKENVDRLALAWLYQVPENPFRIPSLAPLQGIETTPLVVNGIVYFATPYNRVVALRSDTGNLVWQYQVNMTTFTSKPYWAYVANQKSISYHGGAIYMMASDCSVHVLDASNGRPLRIVQGETICNVPGNTGFYWGEQAPIVYRNLVIVRASTAAFGGRGFIAAYDINNFNLVWRWFSVPPAGGDPEWGLKYVVETGDGVRTGVPRGNIRPYPNDRGSNSLIGGGALWGLIAVDESSGVLYATVGQPSPVYDAAERPGPNLYTMSIVALNASTGDLLWFYQTIPHALVAVEPGWSVILADVEIAGAPRKVVMAAAKSDYIYVLDARTGQPIYPPIKIGGEELNIYNVNAGENADMTLSTEVLVGKTYCPGAQGGVESPPAFANGILYVATQRACHRISKGPVFYKNEVIEGFISQIDPSIQQNSTLYAVDIRTGRILWKFEMPNRYQAASVVVSGGVVYAVDRAGVLYMVDAETGRLLRRISLGGLGAAGVSISTDIQGEPILLVPTGGGELGGTYTPGVVAAFKLSQTVQGQGTGLSLGEAFVLVAVGAAVIVGIVMLTRRGRRHTGEKGSTQKMAGGGSN</sequence>
<dbReference type="PANTHER" id="PTHR32303">
    <property type="entry name" value="QUINOPROTEIN ALCOHOL DEHYDROGENASE (CYTOCHROME C)"/>
    <property type="match status" value="1"/>
</dbReference>
<dbReference type="Pfam" id="PF01011">
    <property type="entry name" value="PQQ"/>
    <property type="match status" value="1"/>
</dbReference>
<evidence type="ECO:0000313" key="7">
    <source>
        <dbReference type="EMBL" id="BAJ47249.1"/>
    </source>
</evidence>
<dbReference type="SMART" id="SM00564">
    <property type="entry name" value="PQQ"/>
    <property type="match status" value="6"/>
</dbReference>
<feature type="domain" description="Pyrrolo-quinoline quinone repeat" evidence="5">
    <location>
        <begin position="31"/>
        <end position="381"/>
    </location>
</feature>
<evidence type="ECO:0000313" key="9">
    <source>
        <dbReference type="Proteomes" id="UP000008120"/>
    </source>
</evidence>
<comment type="cofactor">
    <cofactor evidence="1">
        <name>pyrroloquinoline quinone</name>
        <dbReference type="ChEBI" id="CHEBI:58442"/>
    </cofactor>
</comment>
<dbReference type="Pfam" id="PF13360">
    <property type="entry name" value="PQQ_2"/>
    <property type="match status" value="1"/>
</dbReference>
<accession>E6N4N0</accession>
<dbReference type="InterPro" id="IPR018391">
    <property type="entry name" value="PQQ_b-propeller_rpt"/>
</dbReference>
<feature type="domain" description="Pyrrolo-quinoline quinone repeat" evidence="6">
    <location>
        <begin position="471"/>
        <end position="533"/>
    </location>
</feature>
<dbReference type="SUPFAM" id="SSF50998">
    <property type="entry name" value="Quinoprotein alcohol dehydrogenase-like"/>
    <property type="match status" value="1"/>
</dbReference>
<name>E6N4N0_CALS0</name>
<dbReference type="PANTHER" id="PTHR32303:SF10">
    <property type="entry name" value="OUTER MEMBRANE PROTEIN ASSEMBLY FACTOR BAMB"/>
    <property type="match status" value="1"/>
</dbReference>
<dbReference type="EMBL" id="AP011831">
    <property type="protein sequence ID" value="BAJ47249.1"/>
    <property type="molecule type" value="Genomic_DNA"/>
</dbReference>
<reference evidence="7 9" key="1">
    <citation type="journal article" date="2005" name="Environ. Microbiol.">
        <title>Genetic and functional properties of uncultivated thermophilic crenarchaeotes from a subsurface gold mine as revealed by analysis of genome fragments.</title>
        <authorList>
            <person name="Nunoura T."/>
            <person name="Hirayama H."/>
            <person name="Takami H."/>
            <person name="Oida H."/>
            <person name="Nishi S."/>
            <person name="Shimamura S."/>
            <person name="Suzuki Y."/>
            <person name="Inagaki F."/>
            <person name="Takai K."/>
            <person name="Nealson K.H."/>
            <person name="Horikoshi K."/>
        </authorList>
    </citation>
    <scope>NUCLEOTIDE SEQUENCE [LARGE SCALE GENOMIC DNA]</scope>
</reference>
<dbReference type="InterPro" id="IPR002372">
    <property type="entry name" value="PQQ_rpt_dom"/>
</dbReference>
<dbReference type="Proteomes" id="UP000008120">
    <property type="component" value="Chromosome"/>
</dbReference>
<dbReference type="BioCyc" id="CCAL311458:G131R-227-MONOMER"/>
<reference evidence="7 9" key="2">
    <citation type="journal article" date="2011" name="Nucleic Acids Res.">
        <title>Insights into the evolution of Archaea and eukaryotic protein modifier systems revealed by the genome of a novel archaeal group.</title>
        <authorList>
            <person name="Nunoura T."/>
            <person name="Takaki Y."/>
            <person name="Kakuta J."/>
            <person name="Nishi S."/>
            <person name="Sugahara J."/>
            <person name="Kazama H."/>
            <person name="Chee G."/>
            <person name="Hattori M."/>
            <person name="Kanai A."/>
            <person name="Atomi H."/>
            <person name="Takai K."/>
            <person name="Takami H."/>
        </authorList>
    </citation>
    <scope>NUCLEOTIDE SEQUENCE [LARGE SCALE GENOMIC DNA]</scope>
</reference>
<evidence type="ECO:0000259" key="5">
    <source>
        <dbReference type="Pfam" id="PF01011"/>
    </source>
</evidence>
<evidence type="ECO:0000256" key="3">
    <source>
        <dbReference type="ARBA" id="ARBA00023002"/>
    </source>
</evidence>
<keyword evidence="4" id="KW-0472">Membrane</keyword>
<comment type="similarity">
    <text evidence="2">Belongs to the bacterial PQQ dehydrogenase family.</text>
</comment>
<protein>
    <submittedName>
        <fullName evidence="7">Quinoprotein alcohol dehydrogenase</fullName>
    </submittedName>
</protein>
<feature type="transmembrane region" description="Helical" evidence="4">
    <location>
        <begin position="590"/>
        <end position="608"/>
    </location>
</feature>
<proteinExistence type="inferred from homology"/>
<dbReference type="InterPro" id="IPR011047">
    <property type="entry name" value="Quinoprotein_ADH-like_sf"/>
</dbReference>
<dbReference type="Gene3D" id="2.140.10.10">
    <property type="entry name" value="Quinoprotein alcohol dehydrogenase-like superfamily"/>
    <property type="match status" value="1"/>
</dbReference>
<keyword evidence="3" id="KW-0560">Oxidoreductase</keyword>
<evidence type="ECO:0000259" key="6">
    <source>
        <dbReference type="Pfam" id="PF13360"/>
    </source>
</evidence>
<evidence type="ECO:0000256" key="2">
    <source>
        <dbReference type="ARBA" id="ARBA00008156"/>
    </source>
</evidence>
<keyword evidence="4" id="KW-1133">Transmembrane helix</keyword>